<dbReference type="OrthoDB" id="45797at2157"/>
<protein>
    <submittedName>
        <fullName evidence="1">Uncharacterized protein</fullName>
    </submittedName>
</protein>
<evidence type="ECO:0000313" key="2">
    <source>
        <dbReference type="Proteomes" id="UP000258613"/>
    </source>
</evidence>
<sequence length="237" mass="25680">MSSVQAVLDRYATGVPYEALARGFLSFERWTGDDPRLLVAEAAASTTGQRFVGGIEPAVSRFRAAFVETDRVESLADLATIDCEDDDLIAAFGAERKRHVLVETASVLADRSDGDDLATLRDWAAKADHYRYDEDPIGKITGIGPSSFQYLRQLAGVDAARADPTMVAFVDRVAADIARSNGGDSVPLSTADARRTIASCEWLALSSSFRPIELDRIAWWLGTDPADRETAAAVHAR</sequence>
<accession>A0A346PN05</accession>
<keyword evidence="2" id="KW-1185">Reference proteome</keyword>
<dbReference type="RefSeq" id="WP_117367670.1">
    <property type="nucleotide sequence ID" value="NZ_CP027033.1"/>
</dbReference>
<proteinExistence type="predicted"/>
<dbReference type="AlphaFoldDB" id="A0A346PN05"/>
<dbReference type="EMBL" id="CP027033">
    <property type="protein sequence ID" value="AXR80900.1"/>
    <property type="molecule type" value="Genomic_DNA"/>
</dbReference>
<dbReference type="Proteomes" id="UP000258613">
    <property type="component" value="Chromosome"/>
</dbReference>
<name>A0A346PN05_9EURY</name>
<organism evidence="1 2">
    <name type="scientific">Natrarchaeobaculum sulfurireducens</name>
    <dbReference type="NCBI Taxonomy" id="2044521"/>
    <lineage>
        <taxon>Archaea</taxon>
        <taxon>Methanobacteriati</taxon>
        <taxon>Methanobacteriota</taxon>
        <taxon>Stenosarchaea group</taxon>
        <taxon>Halobacteria</taxon>
        <taxon>Halobacteriales</taxon>
        <taxon>Natrialbaceae</taxon>
        <taxon>Natrarchaeobaculum</taxon>
    </lineage>
</organism>
<gene>
    <name evidence="1" type="ORF">AArcMg_0879</name>
</gene>
<dbReference type="KEGG" id="nag:AArcMg_0879"/>
<dbReference type="GeneID" id="37641373"/>
<evidence type="ECO:0000313" key="1">
    <source>
        <dbReference type="EMBL" id="AXR80900.1"/>
    </source>
</evidence>
<reference evidence="2" key="1">
    <citation type="submission" date="2018-02" db="EMBL/GenBank/DDBJ databases">
        <title>Phenotypic and genomic properties of facultatively anaerobic sulfur-reducing natronoarchaea from hypersaline soda lakes.</title>
        <authorList>
            <person name="Sorokin D.Y."/>
            <person name="Kublanov I.V."/>
            <person name="Roman P."/>
            <person name="Sinninghe Damste J.S."/>
            <person name="Golyshin P.N."/>
            <person name="Rojo D."/>
            <person name="Ciordia S."/>
            <person name="Mena M.D.C."/>
            <person name="Ferrer M."/>
            <person name="Messina E."/>
            <person name="Smedile F."/>
            <person name="La Spada G."/>
            <person name="La Cono V."/>
            <person name="Yakimov M.M."/>
        </authorList>
    </citation>
    <scope>NUCLEOTIDE SEQUENCE [LARGE SCALE GENOMIC DNA]</scope>
    <source>
        <strain evidence="2">AArc-Mg</strain>
    </source>
</reference>